<gene>
    <name evidence="2" type="ORF">J07HQW2_03468</name>
</gene>
<name>U1PT67_9EURY</name>
<proteinExistence type="predicted"/>
<evidence type="ECO:0000313" key="2">
    <source>
        <dbReference type="EMBL" id="ERG96982.1"/>
    </source>
</evidence>
<reference evidence="2 3" key="1">
    <citation type="journal article" date="2013" name="PLoS ONE">
        <title>Assembly-driven community genomics of a hypersaline microbial ecosystem.</title>
        <authorList>
            <person name="Podell S."/>
            <person name="Ugalde J.A."/>
            <person name="Narasingarao P."/>
            <person name="Banfield J.F."/>
            <person name="Heidelberg K.B."/>
            <person name="Allen E.E."/>
        </authorList>
    </citation>
    <scope>NUCLEOTIDE SEQUENCE [LARGE SCALE GENOMIC DNA]</scope>
    <source>
        <strain evidence="3">J07HQW2</strain>
    </source>
</reference>
<feature type="compositionally biased region" description="Basic and acidic residues" evidence="1">
    <location>
        <begin position="39"/>
        <end position="49"/>
    </location>
</feature>
<sequence>MDTVISIVITTVYRTPTGSCSHKNRDSAVRINPHAKEEKMTNHWIKRDQGTNMAGNHRTVPNYLTYETGSIA</sequence>
<dbReference type="HOGENOM" id="CLU_2712746_0_0_2"/>
<protein>
    <submittedName>
        <fullName evidence="2">Uncharacterized protein</fullName>
    </submittedName>
</protein>
<evidence type="ECO:0000313" key="3">
    <source>
        <dbReference type="Proteomes" id="UP000030710"/>
    </source>
</evidence>
<organism evidence="2 3">
    <name type="scientific">Haloquadratum walsbyi J07HQW2</name>
    <dbReference type="NCBI Taxonomy" id="1238425"/>
    <lineage>
        <taxon>Archaea</taxon>
        <taxon>Methanobacteriati</taxon>
        <taxon>Methanobacteriota</taxon>
        <taxon>Stenosarchaea group</taxon>
        <taxon>Halobacteria</taxon>
        <taxon>Halobacteriales</taxon>
        <taxon>Haloferacaceae</taxon>
        <taxon>Haloquadratum</taxon>
    </lineage>
</organism>
<evidence type="ECO:0000256" key="1">
    <source>
        <dbReference type="SAM" id="MobiDB-lite"/>
    </source>
</evidence>
<dbReference type="EMBL" id="KE356561">
    <property type="protein sequence ID" value="ERG96982.1"/>
    <property type="molecule type" value="Genomic_DNA"/>
</dbReference>
<feature type="region of interest" description="Disordered" evidence="1">
    <location>
        <begin position="39"/>
        <end position="59"/>
    </location>
</feature>
<dbReference type="Proteomes" id="UP000030710">
    <property type="component" value="Unassembled WGS sequence"/>
</dbReference>
<dbReference type="AlphaFoldDB" id="U1PT67"/>
<accession>U1PT67</accession>